<dbReference type="VEuPathDB" id="MicrosporidiaDB:M153_113700001"/>
<dbReference type="EMBL" id="LGUB01001184">
    <property type="protein sequence ID" value="KRH92128.1"/>
    <property type="molecule type" value="Genomic_DNA"/>
</dbReference>
<reference evidence="1 2" key="1">
    <citation type="submission" date="2015-07" db="EMBL/GenBank/DDBJ databases">
        <title>The genome of Pseudoloma neurophilia, a relevant intracellular parasite of the zebrafish.</title>
        <authorList>
            <person name="Ndikumana S."/>
            <person name="Pelin A."/>
            <person name="Sanders J."/>
            <person name="Corradi N."/>
        </authorList>
    </citation>
    <scope>NUCLEOTIDE SEQUENCE [LARGE SCALE GENOMIC DNA]</scope>
    <source>
        <strain evidence="1 2">MK1</strain>
    </source>
</reference>
<gene>
    <name evidence="1" type="ORF">M153_113700001</name>
</gene>
<evidence type="ECO:0000313" key="2">
    <source>
        <dbReference type="Proteomes" id="UP000051530"/>
    </source>
</evidence>
<keyword evidence="2" id="KW-1185">Reference proteome</keyword>
<organism evidence="1 2">
    <name type="scientific">Pseudoloma neurophilia</name>
    <dbReference type="NCBI Taxonomy" id="146866"/>
    <lineage>
        <taxon>Eukaryota</taxon>
        <taxon>Fungi</taxon>
        <taxon>Fungi incertae sedis</taxon>
        <taxon>Microsporidia</taxon>
        <taxon>Pseudoloma</taxon>
    </lineage>
</organism>
<dbReference type="AlphaFoldDB" id="A0A0R0M0C8"/>
<name>A0A0R0M0C8_9MICR</name>
<comment type="caution">
    <text evidence="1">The sequence shown here is derived from an EMBL/GenBank/DDBJ whole genome shotgun (WGS) entry which is preliminary data.</text>
</comment>
<evidence type="ECO:0000313" key="1">
    <source>
        <dbReference type="EMBL" id="KRH92128.1"/>
    </source>
</evidence>
<protein>
    <submittedName>
        <fullName evidence="1">Uncharacterized protein</fullName>
    </submittedName>
</protein>
<proteinExistence type="predicted"/>
<accession>A0A0R0M0C8</accession>
<sequence length="287" mass="34717">NNKDNETTPIYLRKHTDFCVNNLGYYGILFNKNFYYFASHKIICNLQFNQNITALLTADHPNEVYICLNKHLFIFNCENKKITNLCYLRGKPKIIKKWENGLFIICKTYFHIFNRLLFKDQNSIISIFHSIISPNLNISDSYFIIHDINGTFFFIDKITYSVKKIKFKFNNFIQFCSKNNIYIFLFKNYDIIITGEIVNFNIEEKMFEFRKIFIFDKTKNFFRFKNVIFIFKNNKKVNYFKRGIKNIYLLEELKRYMTKKRSRINITTSYLYTELNGAQDDEEHKSR</sequence>
<dbReference type="Proteomes" id="UP000051530">
    <property type="component" value="Unassembled WGS sequence"/>
</dbReference>
<feature type="non-terminal residue" evidence="1">
    <location>
        <position position="1"/>
    </location>
</feature>